<keyword evidence="4" id="KW-1185">Reference proteome</keyword>
<organism evidence="3 4">
    <name type="scientific">Terfezia boudieri ATCC MYA-4762</name>
    <dbReference type="NCBI Taxonomy" id="1051890"/>
    <lineage>
        <taxon>Eukaryota</taxon>
        <taxon>Fungi</taxon>
        <taxon>Dikarya</taxon>
        <taxon>Ascomycota</taxon>
        <taxon>Pezizomycotina</taxon>
        <taxon>Pezizomycetes</taxon>
        <taxon>Pezizales</taxon>
        <taxon>Pezizaceae</taxon>
        <taxon>Terfezia</taxon>
    </lineage>
</organism>
<keyword evidence="2" id="KW-0732">Signal</keyword>
<feature type="chain" id="PRO_5018202201" description="SMP domain-containing protein" evidence="2">
    <location>
        <begin position="24"/>
        <end position="173"/>
    </location>
</feature>
<feature type="region of interest" description="Disordered" evidence="1">
    <location>
        <begin position="86"/>
        <end position="173"/>
    </location>
</feature>
<reference evidence="3 4" key="1">
    <citation type="journal article" date="2018" name="Nat. Ecol. Evol.">
        <title>Pezizomycetes genomes reveal the molecular basis of ectomycorrhizal truffle lifestyle.</title>
        <authorList>
            <person name="Murat C."/>
            <person name="Payen T."/>
            <person name="Noel B."/>
            <person name="Kuo A."/>
            <person name="Morin E."/>
            <person name="Chen J."/>
            <person name="Kohler A."/>
            <person name="Krizsan K."/>
            <person name="Balestrini R."/>
            <person name="Da Silva C."/>
            <person name="Montanini B."/>
            <person name="Hainaut M."/>
            <person name="Levati E."/>
            <person name="Barry K.W."/>
            <person name="Belfiori B."/>
            <person name="Cichocki N."/>
            <person name="Clum A."/>
            <person name="Dockter R.B."/>
            <person name="Fauchery L."/>
            <person name="Guy J."/>
            <person name="Iotti M."/>
            <person name="Le Tacon F."/>
            <person name="Lindquist E.A."/>
            <person name="Lipzen A."/>
            <person name="Malagnac F."/>
            <person name="Mello A."/>
            <person name="Molinier V."/>
            <person name="Miyauchi S."/>
            <person name="Poulain J."/>
            <person name="Riccioni C."/>
            <person name="Rubini A."/>
            <person name="Sitrit Y."/>
            <person name="Splivallo R."/>
            <person name="Traeger S."/>
            <person name="Wang M."/>
            <person name="Zifcakova L."/>
            <person name="Wipf D."/>
            <person name="Zambonelli A."/>
            <person name="Paolocci F."/>
            <person name="Nowrousian M."/>
            <person name="Ottonello S."/>
            <person name="Baldrian P."/>
            <person name="Spatafora J.W."/>
            <person name="Henrissat B."/>
            <person name="Nagy L.G."/>
            <person name="Aury J.M."/>
            <person name="Wincker P."/>
            <person name="Grigoriev I.V."/>
            <person name="Bonfante P."/>
            <person name="Martin F.M."/>
        </authorList>
    </citation>
    <scope>NUCLEOTIDE SEQUENCE [LARGE SCALE GENOMIC DNA]</scope>
    <source>
        <strain evidence="3 4">ATCC MYA-4762</strain>
    </source>
</reference>
<accession>A0A3N4LRJ7</accession>
<sequence length="173" mass="18116">MLHRLHPSRRLLLLPLLRRGSTTTTTTTTSTISTRNLATTRPLHKDSIIPSSLKHTAKAIDHVASAAAIKGIEAGETIASVARSAIPKFSSSSSSSSSSRDQPIGSDMYGEQDLRPDSPVSEAGSTASGATPKRVAQEATGDVNDVLGRAKDVKEEAKAQARKIAGDAKGKMS</sequence>
<evidence type="ECO:0000256" key="1">
    <source>
        <dbReference type="SAM" id="MobiDB-lite"/>
    </source>
</evidence>
<dbReference type="EMBL" id="ML121537">
    <property type="protein sequence ID" value="RPB25557.1"/>
    <property type="molecule type" value="Genomic_DNA"/>
</dbReference>
<evidence type="ECO:0000313" key="4">
    <source>
        <dbReference type="Proteomes" id="UP000267821"/>
    </source>
</evidence>
<proteinExistence type="predicted"/>
<evidence type="ECO:0000313" key="3">
    <source>
        <dbReference type="EMBL" id="RPB25557.1"/>
    </source>
</evidence>
<feature type="signal peptide" evidence="2">
    <location>
        <begin position="1"/>
        <end position="23"/>
    </location>
</feature>
<protein>
    <recommendedName>
        <fullName evidence="5">SMP domain-containing protein</fullName>
    </recommendedName>
</protein>
<feature type="compositionally biased region" description="Low complexity" evidence="1">
    <location>
        <begin position="90"/>
        <end position="99"/>
    </location>
</feature>
<dbReference type="AlphaFoldDB" id="A0A3N4LRJ7"/>
<evidence type="ECO:0008006" key="5">
    <source>
        <dbReference type="Google" id="ProtNLM"/>
    </source>
</evidence>
<gene>
    <name evidence="3" type="ORF">L211DRAFT_867067</name>
</gene>
<dbReference type="InParanoid" id="A0A3N4LRJ7"/>
<name>A0A3N4LRJ7_9PEZI</name>
<dbReference type="OrthoDB" id="10379069at2759"/>
<dbReference type="Proteomes" id="UP000267821">
    <property type="component" value="Unassembled WGS sequence"/>
</dbReference>
<evidence type="ECO:0000256" key="2">
    <source>
        <dbReference type="SAM" id="SignalP"/>
    </source>
</evidence>
<feature type="compositionally biased region" description="Basic and acidic residues" evidence="1">
    <location>
        <begin position="148"/>
        <end position="173"/>
    </location>
</feature>